<name>A0A6J4M9I5_9BACT</name>
<dbReference type="InterPro" id="IPR003333">
    <property type="entry name" value="CMAS"/>
</dbReference>
<dbReference type="SUPFAM" id="SSF53335">
    <property type="entry name" value="S-adenosyl-L-methionine-dependent methyltransferases"/>
    <property type="match status" value="1"/>
</dbReference>
<dbReference type="GO" id="GO:0008168">
    <property type="term" value="F:methyltransferase activity"/>
    <property type="evidence" value="ECO:0007669"/>
    <property type="project" value="UniProtKB-KW"/>
</dbReference>
<dbReference type="InterPro" id="IPR050723">
    <property type="entry name" value="CFA/CMAS"/>
</dbReference>
<evidence type="ECO:0000256" key="3">
    <source>
        <dbReference type="ARBA" id="ARBA00022679"/>
    </source>
</evidence>
<dbReference type="EMBL" id="CADCTV010000662">
    <property type="protein sequence ID" value="CAA9351892.1"/>
    <property type="molecule type" value="Genomic_DNA"/>
</dbReference>
<keyword evidence="5" id="KW-0443">Lipid metabolism</keyword>
<keyword evidence="2" id="KW-0489">Methyltransferase</keyword>
<comment type="similarity">
    <text evidence="1">Belongs to the CFA/CMAS family.</text>
</comment>
<protein>
    <submittedName>
        <fullName evidence="7">Cyclopropane-fatty-acyl-phospholipid synthase</fullName>
    </submittedName>
</protein>
<evidence type="ECO:0000256" key="5">
    <source>
        <dbReference type="ARBA" id="ARBA00023098"/>
    </source>
</evidence>
<organism evidence="7">
    <name type="scientific">uncultured Gemmatimonadota bacterium</name>
    <dbReference type="NCBI Taxonomy" id="203437"/>
    <lineage>
        <taxon>Bacteria</taxon>
        <taxon>Pseudomonadati</taxon>
        <taxon>Gemmatimonadota</taxon>
        <taxon>environmental samples</taxon>
    </lineage>
</organism>
<keyword evidence="3" id="KW-0808">Transferase</keyword>
<dbReference type="PIRSF" id="PIRSF003085">
    <property type="entry name" value="CMAS"/>
    <property type="match status" value="1"/>
</dbReference>
<dbReference type="CDD" id="cd02440">
    <property type="entry name" value="AdoMet_MTases"/>
    <property type="match status" value="1"/>
</dbReference>
<reference evidence="7" key="1">
    <citation type="submission" date="2020-02" db="EMBL/GenBank/DDBJ databases">
        <authorList>
            <person name="Meier V. D."/>
        </authorList>
    </citation>
    <scope>NUCLEOTIDE SEQUENCE</scope>
    <source>
        <strain evidence="7">AVDCRST_MAG89</strain>
    </source>
</reference>
<evidence type="ECO:0000313" key="7">
    <source>
        <dbReference type="EMBL" id="CAA9351892.1"/>
    </source>
</evidence>
<dbReference type="GO" id="GO:0032259">
    <property type="term" value="P:methylation"/>
    <property type="evidence" value="ECO:0007669"/>
    <property type="project" value="UniProtKB-KW"/>
</dbReference>
<sequence length="378" mass="42756">MTAAALPLLRRVERHAADTSPAFALRMMDGSVRSFGEGPPVFTLVIRDRRGAAALASVDKLAVADAYVDGFLDVEGDFERAFEIRTLLNDRHPLSYAWRFLRPLLFGRTRADAAFIAQHYDNDPDFFLTFLDERHRCYSHGIFHHDDEPLADGIARKLQTALDAVGARPGDRVLDIGGGWGAMTEFGGRRGIRVTSLTISRASEEFIGKLLERERLPSRVLREHLMEHVPGEPYDAIVNLGVTEHLPDYAGTLAKYDELLKPGGYIYLDASAARRKHGHSTFLERRVFPGDGSLMCLHEYLAAVAATPFQVISVHDDRHNYELTCRGWARNLDRGRAEIERRWGTRLYRTFQLYLWGCADAFKRDLTQAYRVVLRKPG</sequence>
<evidence type="ECO:0000256" key="4">
    <source>
        <dbReference type="ARBA" id="ARBA00022691"/>
    </source>
</evidence>
<dbReference type="GO" id="GO:0008610">
    <property type="term" value="P:lipid biosynthetic process"/>
    <property type="evidence" value="ECO:0007669"/>
    <property type="project" value="InterPro"/>
</dbReference>
<accession>A0A6J4M9I5</accession>
<dbReference type="AlphaFoldDB" id="A0A6J4M9I5"/>
<dbReference type="PANTHER" id="PTHR43667:SF1">
    <property type="entry name" value="CYCLOPROPANE-FATTY-ACYL-PHOSPHOLIPID SYNTHASE"/>
    <property type="match status" value="1"/>
</dbReference>
<evidence type="ECO:0000256" key="6">
    <source>
        <dbReference type="PIRSR" id="PIRSR003085-1"/>
    </source>
</evidence>
<dbReference type="Pfam" id="PF02353">
    <property type="entry name" value="CMAS"/>
    <property type="match status" value="1"/>
</dbReference>
<gene>
    <name evidence="7" type="ORF">AVDCRST_MAG89-3176</name>
</gene>
<dbReference type="Gene3D" id="3.40.50.150">
    <property type="entry name" value="Vaccinia Virus protein VP39"/>
    <property type="match status" value="1"/>
</dbReference>
<dbReference type="PANTHER" id="PTHR43667">
    <property type="entry name" value="CYCLOPROPANE-FATTY-ACYL-PHOSPHOLIPID SYNTHASE"/>
    <property type="match status" value="1"/>
</dbReference>
<evidence type="ECO:0000256" key="1">
    <source>
        <dbReference type="ARBA" id="ARBA00010815"/>
    </source>
</evidence>
<dbReference type="InterPro" id="IPR029063">
    <property type="entry name" value="SAM-dependent_MTases_sf"/>
</dbReference>
<evidence type="ECO:0000256" key="2">
    <source>
        <dbReference type="ARBA" id="ARBA00022603"/>
    </source>
</evidence>
<proteinExistence type="inferred from homology"/>
<keyword evidence="4" id="KW-0949">S-adenosyl-L-methionine</keyword>
<feature type="active site" evidence="6">
    <location>
        <position position="358"/>
    </location>
</feature>